<evidence type="ECO:0000313" key="5">
    <source>
        <dbReference type="Proteomes" id="UP000652761"/>
    </source>
</evidence>
<evidence type="ECO:0000256" key="3">
    <source>
        <dbReference type="SAM" id="MobiDB-lite"/>
    </source>
</evidence>
<feature type="repeat" description="TPR" evidence="2">
    <location>
        <begin position="584"/>
        <end position="617"/>
    </location>
</feature>
<gene>
    <name evidence="4" type="ORF">Taro_014213</name>
</gene>
<dbReference type="OrthoDB" id="25157at2759"/>
<keyword evidence="2" id="KW-0802">TPR repeat</keyword>
<dbReference type="Gene3D" id="1.25.40.10">
    <property type="entry name" value="Tetratricopeptide repeat domain"/>
    <property type="match status" value="2"/>
</dbReference>
<dbReference type="SUPFAM" id="SSF48452">
    <property type="entry name" value="TPR-like"/>
    <property type="match status" value="2"/>
</dbReference>
<dbReference type="GO" id="GO:0006402">
    <property type="term" value="P:mRNA catabolic process"/>
    <property type="evidence" value="ECO:0007669"/>
    <property type="project" value="TreeGrafter"/>
</dbReference>
<dbReference type="PANTHER" id="PTHR12979:SF5">
    <property type="entry name" value="CCR4-NOT TRANSCRIPTION COMPLEX SUBUNIT 10"/>
    <property type="match status" value="1"/>
</dbReference>
<reference evidence="4" key="1">
    <citation type="submission" date="2017-07" db="EMBL/GenBank/DDBJ databases">
        <title>Taro Niue Genome Assembly and Annotation.</title>
        <authorList>
            <person name="Atibalentja N."/>
            <person name="Keating K."/>
            <person name="Fields C.J."/>
        </authorList>
    </citation>
    <scope>NUCLEOTIDE SEQUENCE</scope>
    <source>
        <strain evidence="4">Niue_2</strain>
        <tissue evidence="4">Leaf</tissue>
    </source>
</reference>
<dbReference type="AlphaFoldDB" id="A0A843UPH7"/>
<dbReference type="EMBL" id="NMUH01000585">
    <property type="protein sequence ID" value="MQL81749.1"/>
    <property type="molecule type" value="Genomic_DNA"/>
</dbReference>
<dbReference type="InterPro" id="IPR039740">
    <property type="entry name" value="CNOT10"/>
</dbReference>
<protein>
    <recommendedName>
        <fullName evidence="6">CCR4-NOT transcription complex subunit 10</fullName>
    </recommendedName>
</protein>
<feature type="region of interest" description="Disordered" evidence="3">
    <location>
        <begin position="99"/>
        <end position="124"/>
    </location>
</feature>
<keyword evidence="5" id="KW-1185">Reference proteome</keyword>
<dbReference type="Proteomes" id="UP000652761">
    <property type="component" value="Unassembled WGS sequence"/>
</dbReference>
<feature type="compositionally biased region" description="Polar residues" evidence="3">
    <location>
        <begin position="99"/>
        <end position="120"/>
    </location>
</feature>
<proteinExistence type="inferred from homology"/>
<organism evidence="4 5">
    <name type="scientific">Colocasia esculenta</name>
    <name type="common">Wild taro</name>
    <name type="synonym">Arum esculentum</name>
    <dbReference type="NCBI Taxonomy" id="4460"/>
    <lineage>
        <taxon>Eukaryota</taxon>
        <taxon>Viridiplantae</taxon>
        <taxon>Streptophyta</taxon>
        <taxon>Embryophyta</taxon>
        <taxon>Tracheophyta</taxon>
        <taxon>Spermatophyta</taxon>
        <taxon>Magnoliopsida</taxon>
        <taxon>Liliopsida</taxon>
        <taxon>Araceae</taxon>
        <taxon>Aroideae</taxon>
        <taxon>Colocasieae</taxon>
        <taxon>Colocasia</taxon>
    </lineage>
</organism>
<comment type="caution">
    <text evidence="4">The sequence shown here is derived from an EMBL/GenBank/DDBJ whole genome shotgun (WGS) entry which is preliminary data.</text>
</comment>
<evidence type="ECO:0000313" key="4">
    <source>
        <dbReference type="EMBL" id="MQL81749.1"/>
    </source>
</evidence>
<dbReference type="InterPro" id="IPR019734">
    <property type="entry name" value="TPR_rpt"/>
</dbReference>
<evidence type="ECO:0000256" key="2">
    <source>
        <dbReference type="PROSITE-ProRule" id="PRU00339"/>
    </source>
</evidence>
<dbReference type="PROSITE" id="PS50005">
    <property type="entry name" value="TPR"/>
    <property type="match status" value="1"/>
</dbReference>
<comment type="similarity">
    <text evidence="1">Belongs to the CNOT10 family.</text>
</comment>
<dbReference type="SMART" id="SM00028">
    <property type="entry name" value="TPR"/>
    <property type="match status" value="2"/>
</dbReference>
<accession>A0A843UPH7</accession>
<name>A0A843UPH7_COLES</name>
<dbReference type="Pfam" id="PF13181">
    <property type="entry name" value="TPR_8"/>
    <property type="match status" value="1"/>
</dbReference>
<evidence type="ECO:0008006" key="6">
    <source>
        <dbReference type="Google" id="ProtNLM"/>
    </source>
</evidence>
<sequence length="647" mass="71038">MALSPVWTGIMKSSLFVERQDVIQYMEKSFGVGYMTNQGENGNIVENQPPSLTSKVTAASSALVVPDNASSDSSASENTLDRTLSEDAIEYENLLSTLDNSGQNMTQSNSNDFSRTSTDRPSPGIDLKLKMHLYKVRLLLLTRNLKAAKREVKLGMNVARGRDSSIALLLKSQLEYARGNHRKAIKLLMTSSNKTEPGVVSMFNNNLGCIYHQLQKHHASIALFSKALRSSSSLRMEKPLKLSTFSQDKSFSIMYNCGLQYLACGKPLMAACCFYRATPVFYNRPSVWLRLAECCLIALEKGLLKPSLQFCSSGSEQVKLHVVGSGKWRQLIVNMNLRNVHSDSVIDNGSSLDNGQYTLSIPFARQCLLNALHLLHRLDPKSSGNLACLSEEFEANTVWNPNHKIAQADDSKALNAISVSISASADGDSKDSKGSGGGPNATFQNSISAYEVTCRRENHMMRQAVLADLAYVELCLENPLRALSFARTLQQLPHCSRVYAFFSHVYEAEALCRLNRPMEAAEILSVYISEGNNVQPPYSEDDREMGSSERVVDIEESNGSLASKITSSLGSRCGMFPRPEEACGTLYVNLAAVSAMQGDLEQARLFLKKALSAVPNNPQALLAAVYVDLRLGNTSDASAKLKQCSRK</sequence>
<dbReference type="GO" id="GO:0030014">
    <property type="term" value="C:CCR4-NOT complex"/>
    <property type="evidence" value="ECO:0007669"/>
    <property type="project" value="InterPro"/>
</dbReference>
<dbReference type="PANTHER" id="PTHR12979">
    <property type="entry name" value="CCR4-NOT TRANSCRIPTION COMPLEX SUBUNIT 10"/>
    <property type="match status" value="1"/>
</dbReference>
<dbReference type="InterPro" id="IPR011990">
    <property type="entry name" value="TPR-like_helical_dom_sf"/>
</dbReference>
<evidence type="ECO:0000256" key="1">
    <source>
        <dbReference type="ARBA" id="ARBA00010080"/>
    </source>
</evidence>
<dbReference type="GO" id="GO:0017148">
    <property type="term" value="P:negative regulation of translation"/>
    <property type="evidence" value="ECO:0007669"/>
    <property type="project" value="TreeGrafter"/>
</dbReference>